<gene>
    <name evidence="1" type="ORF">GLOINDRAFT_21890</name>
</gene>
<accession>U9UP17</accession>
<organism evidence="1">
    <name type="scientific">Rhizophagus irregularis (strain DAOM 181602 / DAOM 197198 / MUCL 43194)</name>
    <name type="common">Arbuscular mycorrhizal fungus</name>
    <name type="synonym">Glomus intraradices</name>
    <dbReference type="NCBI Taxonomy" id="747089"/>
    <lineage>
        <taxon>Eukaryota</taxon>
        <taxon>Fungi</taxon>
        <taxon>Fungi incertae sedis</taxon>
        <taxon>Mucoromycota</taxon>
        <taxon>Glomeromycotina</taxon>
        <taxon>Glomeromycetes</taxon>
        <taxon>Glomerales</taxon>
        <taxon>Glomeraceae</taxon>
        <taxon>Rhizophagus</taxon>
    </lineage>
</organism>
<dbReference type="EMBL" id="KI280269">
    <property type="protein sequence ID" value="ESA17346.1"/>
    <property type="molecule type" value="Genomic_DNA"/>
</dbReference>
<reference evidence="1" key="1">
    <citation type="submission" date="2013-07" db="EMBL/GenBank/DDBJ databases">
        <title>The genome of an arbuscular mycorrhizal fungus provides insights into the evolution of the oldest plant symbiosis.</title>
        <authorList>
            <consortium name="DOE Joint Genome Institute"/>
            <person name="Tisserant E."/>
            <person name="Malbreil M."/>
            <person name="Kuo A."/>
            <person name="Kohler A."/>
            <person name="Symeonidi A."/>
            <person name="Balestrini R."/>
            <person name="Charron P."/>
            <person name="Duensing N."/>
            <person name="Frei-dit-Frey N."/>
            <person name="Gianinazzi-Pearson V."/>
            <person name="Gilbert B."/>
            <person name="Handa Y."/>
            <person name="Hijri M."/>
            <person name="Kaul R."/>
            <person name="Kawaguchi M."/>
            <person name="Krajinski F."/>
            <person name="Lammers P."/>
            <person name="Lapierre D."/>
            <person name="Masclaux F.G."/>
            <person name="Murat C."/>
            <person name="Morin E."/>
            <person name="Ndikumana S."/>
            <person name="Pagni M."/>
            <person name="Petitpierre D."/>
            <person name="Requena N."/>
            <person name="Rosikiewicz P."/>
            <person name="Riley R."/>
            <person name="Saito K."/>
            <person name="San Clemente H."/>
            <person name="Shapiro H."/>
            <person name="van Tuinen D."/>
            <person name="Becard G."/>
            <person name="Bonfante P."/>
            <person name="Paszkowski U."/>
            <person name="Shachar-Hill Y."/>
            <person name="Young J.P."/>
            <person name="Sanders I.R."/>
            <person name="Henrissat B."/>
            <person name="Rensing S.A."/>
            <person name="Grigoriev I.V."/>
            <person name="Corradi N."/>
            <person name="Roux C."/>
            <person name="Martin F."/>
        </authorList>
    </citation>
    <scope>NUCLEOTIDE SEQUENCE</scope>
    <source>
        <strain evidence="1">DAOM 197198</strain>
    </source>
</reference>
<evidence type="ECO:0000313" key="1">
    <source>
        <dbReference type="EMBL" id="ESA17346.1"/>
    </source>
</evidence>
<proteinExistence type="predicted"/>
<protein>
    <submittedName>
        <fullName evidence="1">Uncharacterized protein</fullName>
    </submittedName>
</protein>
<dbReference type="AlphaFoldDB" id="U9UP17"/>
<name>U9UP17_RHIID</name>
<dbReference type="HOGENOM" id="CLU_1349528_0_0_1"/>
<sequence>MGIRPIQAIVSNDRVPINVLFDPKQNELSYQENFVNPILAKLFDDIMEIIRVKTGDIENISNKTNKMKSDNTCNELASDQSDRCHQDGIFEVNVNATTLEIGFLKVVGNVLIVNIKKLDDDLNKKCRYRCFTNDNTTFNVELKIGFSSLILSNSKQMDWVVSLTENYEPVYGIQSARCTSIITHWITNPSSFQLLFTAAMVVD</sequence>